<sequence length="728" mass="81978">MCGIAGLYRVSGRVDLGRLQRMSDLLRHRGPHDEGLVLIDARSGVTRTLGGAATPAEVFASRLPYAPHRAHGELRGDTHFSVGLAHRRLSIVDLSPSGHQPMCGPEARTWITYNGEVYNHVELRSELESLGDRFTSTSDTEVILAAHRRWGARCLERFNGMFAFALWDGARRELFCARDRFGVKPFYFQWDEQTLAFASEPKALVLTQPLRIVARTASVRDFLALDWVDHEMQTFFEGVAQLPAGHFLRIGERGLEMTRWWGLDPSRLAPGGPADWERRFEELFTDAVRLRLRADVEVGSCLSGGIDSSAVVTTAARLVERPLHAFTCAYDEGPAYDERPYVRDTVAASGATSHLVVPDGADFWEVFERMTFQQDEPTAGPGLYSQWKVMALAGAHELRVLLDGQGGDETLAGYLRYLPLRLRDLLVAGDVASFFALWGPVARRLGPTHALALTLEPWLPSALVRPLRRRFGQGKDRVLSAGLRRLPASPAPRPLEFRSAVLRQQAFDTLQRLLPSLLRYEDRNSMAFSIETRLPFLDYRLVELAFSLPDSARLEGAATKVILRRALRDRIPESVLARRDKMGFETPTDIWLRRRHAGELKRRLLEPGPWHEWVEREAVAAELDAFLESRRAIGLQVWRWLSLESWARKWLASDPRLVERPDLPYDHPGLHRSYVQVMEDRARESSGPPHSASEDTRRGPGSLAGPAPWPGHPDLGSVAPPRRWSPRS</sequence>
<evidence type="ECO:0000256" key="9">
    <source>
        <dbReference type="SAM" id="MobiDB-lite"/>
    </source>
</evidence>
<dbReference type="PIRSF" id="PIRSF001589">
    <property type="entry name" value="Asn_synthetase_glu-h"/>
    <property type="match status" value="1"/>
</dbReference>
<dbReference type="NCBIfam" id="TIGR01536">
    <property type="entry name" value="asn_synth_AEB"/>
    <property type="match status" value="1"/>
</dbReference>
<evidence type="ECO:0000259" key="10">
    <source>
        <dbReference type="PROSITE" id="PS51278"/>
    </source>
</evidence>
<name>A0A538TV48_UNCEI</name>
<evidence type="ECO:0000256" key="8">
    <source>
        <dbReference type="PIRSR" id="PIRSR001589-2"/>
    </source>
</evidence>
<dbReference type="AlphaFoldDB" id="A0A538TV48"/>
<dbReference type="GO" id="GO:0005524">
    <property type="term" value="F:ATP binding"/>
    <property type="evidence" value="ECO:0007669"/>
    <property type="project" value="UniProtKB-KW"/>
</dbReference>
<evidence type="ECO:0000256" key="7">
    <source>
        <dbReference type="ARBA" id="ARBA00048741"/>
    </source>
</evidence>
<evidence type="ECO:0000256" key="6">
    <source>
        <dbReference type="ARBA" id="ARBA00022962"/>
    </source>
</evidence>
<keyword evidence="6" id="KW-0315">Glutamine amidotransferase</keyword>
<comment type="pathway">
    <text evidence="1">Amino-acid biosynthesis; L-asparagine biosynthesis; L-asparagine from L-aspartate (L-Gln route): step 1/1.</text>
</comment>
<dbReference type="SUPFAM" id="SSF56235">
    <property type="entry name" value="N-terminal nucleophile aminohydrolases (Ntn hydrolases)"/>
    <property type="match status" value="1"/>
</dbReference>
<keyword evidence="5 8" id="KW-0067">ATP-binding</keyword>
<dbReference type="SUPFAM" id="SSF52402">
    <property type="entry name" value="Adenine nucleotide alpha hydrolases-like"/>
    <property type="match status" value="1"/>
</dbReference>
<organism evidence="11 12">
    <name type="scientific">Eiseniibacteriota bacterium</name>
    <dbReference type="NCBI Taxonomy" id="2212470"/>
    <lineage>
        <taxon>Bacteria</taxon>
        <taxon>Candidatus Eiseniibacteriota</taxon>
    </lineage>
</organism>
<dbReference type="EC" id="6.3.5.4" evidence="3"/>
<evidence type="ECO:0000256" key="2">
    <source>
        <dbReference type="ARBA" id="ARBA00005752"/>
    </source>
</evidence>
<keyword evidence="11" id="KW-0436">Ligase</keyword>
<evidence type="ECO:0000313" key="12">
    <source>
        <dbReference type="Proteomes" id="UP000316609"/>
    </source>
</evidence>
<evidence type="ECO:0000313" key="11">
    <source>
        <dbReference type="EMBL" id="TMQ67504.1"/>
    </source>
</evidence>
<comment type="caution">
    <text evidence="11">The sequence shown here is derived from an EMBL/GenBank/DDBJ whole genome shotgun (WGS) entry which is preliminary data.</text>
</comment>
<evidence type="ECO:0000256" key="5">
    <source>
        <dbReference type="ARBA" id="ARBA00022840"/>
    </source>
</evidence>
<feature type="domain" description="Glutamine amidotransferase type-2" evidence="10">
    <location>
        <begin position="2"/>
        <end position="253"/>
    </location>
</feature>
<dbReference type="PROSITE" id="PS51278">
    <property type="entry name" value="GATASE_TYPE_2"/>
    <property type="match status" value="1"/>
</dbReference>
<dbReference type="InterPro" id="IPR014729">
    <property type="entry name" value="Rossmann-like_a/b/a_fold"/>
</dbReference>
<dbReference type="Pfam" id="PF13537">
    <property type="entry name" value="GATase_7"/>
    <property type="match status" value="1"/>
</dbReference>
<feature type="region of interest" description="Disordered" evidence="9">
    <location>
        <begin position="680"/>
        <end position="728"/>
    </location>
</feature>
<comment type="similarity">
    <text evidence="2">Belongs to the asparagine synthetase family.</text>
</comment>
<dbReference type="CDD" id="cd00712">
    <property type="entry name" value="AsnB"/>
    <property type="match status" value="1"/>
</dbReference>
<dbReference type="InterPro" id="IPR051786">
    <property type="entry name" value="ASN_synthetase/amidase"/>
</dbReference>
<dbReference type="Gene3D" id="3.60.20.10">
    <property type="entry name" value="Glutamine Phosphoribosylpyrophosphate, subunit 1, domain 1"/>
    <property type="match status" value="1"/>
</dbReference>
<dbReference type="PANTHER" id="PTHR43284:SF1">
    <property type="entry name" value="ASPARAGINE SYNTHETASE"/>
    <property type="match status" value="1"/>
</dbReference>
<dbReference type="GO" id="GO:0004066">
    <property type="term" value="F:asparagine synthase (glutamine-hydrolyzing) activity"/>
    <property type="evidence" value="ECO:0007669"/>
    <property type="project" value="UniProtKB-EC"/>
</dbReference>
<dbReference type="Proteomes" id="UP000316609">
    <property type="component" value="Unassembled WGS sequence"/>
</dbReference>
<comment type="catalytic activity">
    <reaction evidence="7">
        <text>L-aspartate + L-glutamine + ATP + H2O = L-asparagine + L-glutamate + AMP + diphosphate + H(+)</text>
        <dbReference type="Rhea" id="RHEA:12228"/>
        <dbReference type="ChEBI" id="CHEBI:15377"/>
        <dbReference type="ChEBI" id="CHEBI:15378"/>
        <dbReference type="ChEBI" id="CHEBI:29985"/>
        <dbReference type="ChEBI" id="CHEBI:29991"/>
        <dbReference type="ChEBI" id="CHEBI:30616"/>
        <dbReference type="ChEBI" id="CHEBI:33019"/>
        <dbReference type="ChEBI" id="CHEBI:58048"/>
        <dbReference type="ChEBI" id="CHEBI:58359"/>
        <dbReference type="ChEBI" id="CHEBI:456215"/>
        <dbReference type="EC" id="6.3.5.4"/>
    </reaction>
</comment>
<reference evidence="11 12" key="1">
    <citation type="journal article" date="2019" name="Nat. Microbiol.">
        <title>Mediterranean grassland soil C-N compound turnover is dependent on rainfall and depth, and is mediated by genomically divergent microorganisms.</title>
        <authorList>
            <person name="Diamond S."/>
            <person name="Andeer P.F."/>
            <person name="Li Z."/>
            <person name="Crits-Christoph A."/>
            <person name="Burstein D."/>
            <person name="Anantharaman K."/>
            <person name="Lane K.R."/>
            <person name="Thomas B.C."/>
            <person name="Pan C."/>
            <person name="Northen T.R."/>
            <person name="Banfield J.F."/>
        </authorList>
    </citation>
    <scope>NUCLEOTIDE SEQUENCE [LARGE SCALE GENOMIC DNA]</scope>
    <source>
        <strain evidence="11">WS_8</strain>
    </source>
</reference>
<dbReference type="EMBL" id="VBOY01000038">
    <property type="protein sequence ID" value="TMQ67504.1"/>
    <property type="molecule type" value="Genomic_DNA"/>
</dbReference>
<dbReference type="Gene3D" id="3.40.50.620">
    <property type="entry name" value="HUPs"/>
    <property type="match status" value="1"/>
</dbReference>
<evidence type="ECO:0000256" key="1">
    <source>
        <dbReference type="ARBA" id="ARBA00005187"/>
    </source>
</evidence>
<keyword evidence="4 8" id="KW-0547">Nucleotide-binding</keyword>
<dbReference type="InterPro" id="IPR001962">
    <property type="entry name" value="Asn_synthase"/>
</dbReference>
<dbReference type="CDD" id="cd01991">
    <property type="entry name" value="Asn_synthase_B_C"/>
    <property type="match status" value="1"/>
</dbReference>
<dbReference type="InterPro" id="IPR029055">
    <property type="entry name" value="Ntn_hydrolases_N"/>
</dbReference>
<gene>
    <name evidence="11" type="primary">asnB</name>
    <name evidence="11" type="ORF">E6K78_04715</name>
</gene>
<feature type="binding site" evidence="8">
    <location>
        <position position="139"/>
    </location>
    <ligand>
        <name>L-glutamine</name>
        <dbReference type="ChEBI" id="CHEBI:58359"/>
    </ligand>
</feature>
<dbReference type="InterPro" id="IPR006426">
    <property type="entry name" value="Asn_synth_AEB"/>
</dbReference>
<accession>A0A538TV48</accession>
<dbReference type="InterPro" id="IPR017932">
    <property type="entry name" value="GATase_2_dom"/>
</dbReference>
<evidence type="ECO:0000256" key="3">
    <source>
        <dbReference type="ARBA" id="ARBA00012737"/>
    </source>
</evidence>
<proteinExistence type="inferred from homology"/>
<dbReference type="PANTHER" id="PTHR43284">
    <property type="entry name" value="ASPARAGINE SYNTHETASE (GLUTAMINE-HYDROLYZING)"/>
    <property type="match status" value="1"/>
</dbReference>
<dbReference type="Pfam" id="PF00733">
    <property type="entry name" value="Asn_synthase"/>
    <property type="match status" value="1"/>
</dbReference>
<dbReference type="InterPro" id="IPR033738">
    <property type="entry name" value="AsnB_N"/>
</dbReference>
<dbReference type="GO" id="GO:0005829">
    <property type="term" value="C:cytosol"/>
    <property type="evidence" value="ECO:0007669"/>
    <property type="project" value="TreeGrafter"/>
</dbReference>
<evidence type="ECO:0000256" key="4">
    <source>
        <dbReference type="ARBA" id="ARBA00022741"/>
    </source>
</evidence>
<protein>
    <recommendedName>
        <fullName evidence="3">asparagine synthase (glutamine-hydrolyzing)</fullName>
        <ecNumber evidence="3">6.3.5.4</ecNumber>
    </recommendedName>
</protein>
<dbReference type="GO" id="GO:0006529">
    <property type="term" value="P:asparagine biosynthetic process"/>
    <property type="evidence" value="ECO:0007669"/>
    <property type="project" value="InterPro"/>
</dbReference>